<reference evidence="1" key="1">
    <citation type="submission" date="2021-12" db="EMBL/GenBank/DDBJ databases">
        <authorList>
            <person name="Martin H S."/>
        </authorList>
    </citation>
    <scope>NUCLEOTIDE SEQUENCE</scope>
</reference>
<dbReference type="AlphaFoldDB" id="A0A8J9UNY7"/>
<feature type="non-terminal residue" evidence="1">
    <location>
        <position position="137"/>
    </location>
</feature>
<protein>
    <submittedName>
        <fullName evidence="1">Uncharacterized protein</fullName>
    </submittedName>
</protein>
<proteinExistence type="predicted"/>
<dbReference type="EMBL" id="OV170223">
    <property type="protein sequence ID" value="CAH0722374.1"/>
    <property type="molecule type" value="Genomic_DNA"/>
</dbReference>
<gene>
    <name evidence="1" type="ORF">BINO364_LOCUS8338</name>
</gene>
<dbReference type="OrthoDB" id="3039988at2759"/>
<accession>A0A8J9UNY7</accession>
<dbReference type="Proteomes" id="UP000838878">
    <property type="component" value="Chromosome 3"/>
</dbReference>
<sequence length="137" mass="16027">MDRDCEVIDLLEERAEINSNDDNSLSLYENSLSLYERTERSRAEKRSRVVDEEEVWTEVGRRGKVVARSASDDDMTRVPEEQIEISMTSKKEKLPKQLGLARILKQENILDIIRVRYINAYKVMLKFSKNESAEKLM</sequence>
<keyword evidence="2" id="KW-1185">Reference proteome</keyword>
<organism evidence="1 2">
    <name type="scientific">Brenthis ino</name>
    <name type="common">lesser marbled fritillary</name>
    <dbReference type="NCBI Taxonomy" id="405034"/>
    <lineage>
        <taxon>Eukaryota</taxon>
        <taxon>Metazoa</taxon>
        <taxon>Ecdysozoa</taxon>
        <taxon>Arthropoda</taxon>
        <taxon>Hexapoda</taxon>
        <taxon>Insecta</taxon>
        <taxon>Pterygota</taxon>
        <taxon>Neoptera</taxon>
        <taxon>Endopterygota</taxon>
        <taxon>Lepidoptera</taxon>
        <taxon>Glossata</taxon>
        <taxon>Ditrysia</taxon>
        <taxon>Papilionoidea</taxon>
        <taxon>Nymphalidae</taxon>
        <taxon>Heliconiinae</taxon>
        <taxon>Argynnini</taxon>
        <taxon>Brenthis</taxon>
    </lineage>
</organism>
<evidence type="ECO:0000313" key="1">
    <source>
        <dbReference type="EMBL" id="CAH0722374.1"/>
    </source>
</evidence>
<name>A0A8J9UNY7_9NEOP</name>
<evidence type="ECO:0000313" key="2">
    <source>
        <dbReference type="Proteomes" id="UP000838878"/>
    </source>
</evidence>